<dbReference type="InterPro" id="IPR011009">
    <property type="entry name" value="Kinase-like_dom_sf"/>
</dbReference>
<organism evidence="1">
    <name type="scientific">Cyprideis torosa</name>
    <dbReference type="NCBI Taxonomy" id="163714"/>
    <lineage>
        <taxon>Eukaryota</taxon>
        <taxon>Metazoa</taxon>
        <taxon>Ecdysozoa</taxon>
        <taxon>Arthropoda</taxon>
        <taxon>Crustacea</taxon>
        <taxon>Oligostraca</taxon>
        <taxon>Ostracoda</taxon>
        <taxon>Podocopa</taxon>
        <taxon>Podocopida</taxon>
        <taxon>Cytherocopina</taxon>
        <taxon>Cytheroidea</taxon>
        <taxon>Cytherideidae</taxon>
        <taxon>Cyprideis</taxon>
    </lineage>
</organism>
<dbReference type="Gene3D" id="3.90.1200.10">
    <property type="match status" value="1"/>
</dbReference>
<dbReference type="OrthoDB" id="191037at2759"/>
<dbReference type="InterPro" id="IPR015897">
    <property type="entry name" value="CHK_kinase-like"/>
</dbReference>
<dbReference type="EMBL" id="OB662885">
    <property type="protein sequence ID" value="CAD7230700.1"/>
    <property type="molecule type" value="Genomic_DNA"/>
</dbReference>
<proteinExistence type="predicted"/>
<dbReference type="PANTHER" id="PTHR11012:SF30">
    <property type="entry name" value="PROTEIN KINASE-LIKE DOMAIN-CONTAINING"/>
    <property type="match status" value="1"/>
</dbReference>
<gene>
    <name evidence="1" type="ORF">CTOB1V02_LOCUS8556</name>
</gene>
<dbReference type="PANTHER" id="PTHR11012">
    <property type="entry name" value="PROTEIN KINASE-LIKE DOMAIN-CONTAINING"/>
    <property type="match status" value="1"/>
</dbReference>
<accession>A0A7R8ZSV6</accession>
<dbReference type="SMART" id="SM00587">
    <property type="entry name" value="CHK"/>
    <property type="match status" value="1"/>
</dbReference>
<dbReference type="Pfam" id="PF02958">
    <property type="entry name" value="EcKL"/>
    <property type="match status" value="1"/>
</dbReference>
<reference evidence="1" key="1">
    <citation type="submission" date="2020-11" db="EMBL/GenBank/DDBJ databases">
        <authorList>
            <person name="Tran Van P."/>
        </authorList>
    </citation>
    <scope>NUCLEOTIDE SEQUENCE</scope>
</reference>
<dbReference type="SUPFAM" id="SSF56112">
    <property type="entry name" value="Protein kinase-like (PK-like)"/>
    <property type="match status" value="1"/>
</dbReference>
<sequence length="255" mass="29437">MVEKSGFLSSVYKGKLVLLKTSDTTHEEVEEDLNVFIKIVPDDEQFLDLLKLLRFDLNEVQFYGQLLPDLHQFVKSKISKSSQLQIPIPEPIFAEADFERPESGDCWNNNFLFESGEDSEVALVDWQWPTFTNGLGDLALLMYTSTGKSVRDLHTEEVLKEYLHMWNNCLDILQVPATKERTLEDIKANFDRDFPRVCLKLVFLSLAFSNLDKMVDSEACEKKPGPIMRRYMESMRQLAEDGIVEKKIEELLSKT</sequence>
<evidence type="ECO:0000313" key="1">
    <source>
        <dbReference type="EMBL" id="CAD7230700.1"/>
    </source>
</evidence>
<dbReference type="InterPro" id="IPR004119">
    <property type="entry name" value="EcKL"/>
</dbReference>
<name>A0A7R8ZSV6_9CRUS</name>
<protein>
    <submittedName>
        <fullName evidence="1">Uncharacterized protein</fullName>
    </submittedName>
</protein>
<dbReference type="AlphaFoldDB" id="A0A7R8ZSV6"/>